<feature type="non-terminal residue" evidence="2">
    <location>
        <position position="64"/>
    </location>
</feature>
<comment type="caution">
    <text evidence="2">The sequence shown here is derived from an EMBL/GenBank/DDBJ whole genome shotgun (WGS) entry which is preliminary data.</text>
</comment>
<dbReference type="EMBL" id="JACATH010000034">
    <property type="protein sequence ID" value="NWJ57977.1"/>
    <property type="molecule type" value="Genomic_DNA"/>
</dbReference>
<keyword evidence="1" id="KW-1133">Transmembrane helix</keyword>
<evidence type="ECO:0000313" key="3">
    <source>
        <dbReference type="Proteomes" id="UP000575480"/>
    </source>
</evidence>
<evidence type="ECO:0000256" key="1">
    <source>
        <dbReference type="SAM" id="Phobius"/>
    </source>
</evidence>
<keyword evidence="1" id="KW-0472">Membrane</keyword>
<gene>
    <name evidence="2" type="ORF">HX858_09580</name>
</gene>
<proteinExistence type="predicted"/>
<keyword evidence="1" id="KW-0812">Transmembrane</keyword>
<reference evidence="2 3" key="1">
    <citation type="journal article" date="2019" name="Environ. Microbiol.">
        <title>Genomics insights into ecotype formation of ammonia-oxidizing archaea in the deep ocean.</title>
        <authorList>
            <person name="Wang Y."/>
            <person name="Huang J.M."/>
            <person name="Cui G.J."/>
            <person name="Nunoura T."/>
            <person name="Takaki Y."/>
            <person name="Li W.L."/>
            <person name="Li J."/>
            <person name="Gao Z.M."/>
            <person name="Takai K."/>
            <person name="Zhang A.Q."/>
            <person name="Stepanauskas R."/>
        </authorList>
    </citation>
    <scope>NUCLEOTIDE SEQUENCE [LARGE SCALE GENOMIC DNA]</scope>
    <source>
        <strain evidence="2 3">L15a</strain>
    </source>
</reference>
<name>A0A7K4MWZ5_9ARCH</name>
<protein>
    <submittedName>
        <fullName evidence="2">Uncharacterized protein</fullName>
    </submittedName>
</protein>
<sequence>MFQVKLIIFILILGIAGGGYVYVQKLRADNATLKINTTKLESAVSQNEEVIQNQIKEFEQVRTT</sequence>
<feature type="transmembrane region" description="Helical" evidence="1">
    <location>
        <begin position="6"/>
        <end position="23"/>
    </location>
</feature>
<dbReference type="AlphaFoldDB" id="A0A7K4MWZ5"/>
<organism evidence="2 3">
    <name type="scientific">Marine Group I thaumarchaeote</name>
    <dbReference type="NCBI Taxonomy" id="2511932"/>
    <lineage>
        <taxon>Archaea</taxon>
        <taxon>Nitrososphaerota</taxon>
        <taxon>Marine Group I</taxon>
    </lineage>
</organism>
<evidence type="ECO:0000313" key="2">
    <source>
        <dbReference type="EMBL" id="NWJ57977.1"/>
    </source>
</evidence>
<accession>A0A7K4MWZ5</accession>
<dbReference type="Proteomes" id="UP000575480">
    <property type="component" value="Unassembled WGS sequence"/>
</dbReference>